<evidence type="ECO:0000259" key="13">
    <source>
        <dbReference type="PROSITE" id="PS51384"/>
    </source>
</evidence>
<dbReference type="GO" id="GO:0006826">
    <property type="term" value="P:iron ion transport"/>
    <property type="evidence" value="ECO:0007669"/>
    <property type="project" value="TreeGrafter"/>
</dbReference>
<feature type="transmembrane region" description="Helical" evidence="11">
    <location>
        <begin position="250"/>
        <end position="270"/>
    </location>
</feature>
<evidence type="ECO:0000313" key="15">
    <source>
        <dbReference type="Proteomes" id="UP000481858"/>
    </source>
</evidence>
<evidence type="ECO:0000256" key="11">
    <source>
        <dbReference type="SAM" id="Phobius"/>
    </source>
</evidence>
<dbReference type="EMBL" id="WUBL01000131">
    <property type="protein sequence ID" value="KAF2964941.1"/>
    <property type="molecule type" value="Genomic_DNA"/>
</dbReference>
<evidence type="ECO:0000256" key="10">
    <source>
        <dbReference type="ARBA" id="ARBA00023180"/>
    </source>
</evidence>
<feature type="domain" description="FAD-binding FR-type" evidence="13">
    <location>
        <begin position="439"/>
        <end position="625"/>
    </location>
</feature>
<evidence type="ECO:0000256" key="1">
    <source>
        <dbReference type="ARBA" id="ARBA00004141"/>
    </source>
</evidence>
<dbReference type="PANTHER" id="PTHR32361">
    <property type="entry name" value="FERRIC/CUPRIC REDUCTASE TRANSMEMBRANE COMPONENT"/>
    <property type="match status" value="1"/>
</dbReference>
<dbReference type="GO" id="GO:0015677">
    <property type="term" value="P:copper ion import"/>
    <property type="evidence" value="ECO:0007669"/>
    <property type="project" value="TreeGrafter"/>
</dbReference>
<comment type="similarity">
    <text evidence="2">Belongs to the ferric reductase (FRE) family.</text>
</comment>
<proteinExistence type="inferred from homology"/>
<feature type="transmembrane region" description="Helical" evidence="11">
    <location>
        <begin position="182"/>
        <end position="205"/>
    </location>
</feature>
<dbReference type="GO" id="GO:0006879">
    <property type="term" value="P:intracellular iron ion homeostasis"/>
    <property type="evidence" value="ECO:0007669"/>
    <property type="project" value="TreeGrafter"/>
</dbReference>
<gene>
    <name evidence="14" type="ORF">GQX73_g8640</name>
</gene>
<dbReference type="SFLD" id="SFLDS00052">
    <property type="entry name" value="Ferric_Reductase_Domain"/>
    <property type="match status" value="1"/>
</dbReference>
<dbReference type="Pfam" id="PF01794">
    <property type="entry name" value="Ferric_reduct"/>
    <property type="match status" value="1"/>
</dbReference>
<dbReference type="PANTHER" id="PTHR32361:SF9">
    <property type="entry name" value="FERRIC REDUCTASE TRANSMEMBRANE COMPONENT 3-RELATED"/>
    <property type="match status" value="1"/>
</dbReference>
<keyword evidence="10" id="KW-0325">Glycoprotein</keyword>
<keyword evidence="5" id="KW-0249">Electron transport</keyword>
<feature type="transmembrane region" description="Helical" evidence="11">
    <location>
        <begin position="426"/>
        <end position="443"/>
    </location>
</feature>
<dbReference type="SFLD" id="SFLDG01168">
    <property type="entry name" value="Ferric_reductase_subgroup_(FRE"/>
    <property type="match status" value="1"/>
</dbReference>
<reference evidence="14 15" key="1">
    <citation type="submission" date="2019-12" db="EMBL/GenBank/DDBJ databases">
        <title>Draft genome sequence of the ascomycete Xylaria multiplex DSM 110363.</title>
        <authorList>
            <person name="Buettner E."/>
            <person name="Kellner H."/>
        </authorList>
    </citation>
    <scope>NUCLEOTIDE SEQUENCE [LARGE SCALE GENOMIC DNA]</scope>
    <source>
        <strain evidence="14 15">DSM 110363</strain>
    </source>
</reference>
<keyword evidence="12" id="KW-0732">Signal</keyword>
<dbReference type="GO" id="GO:0000293">
    <property type="term" value="F:ferric-chelate reductase activity"/>
    <property type="evidence" value="ECO:0007669"/>
    <property type="project" value="UniProtKB-ARBA"/>
</dbReference>
<evidence type="ECO:0000256" key="12">
    <source>
        <dbReference type="SAM" id="SignalP"/>
    </source>
</evidence>
<dbReference type="GO" id="GO:0005886">
    <property type="term" value="C:plasma membrane"/>
    <property type="evidence" value="ECO:0007669"/>
    <property type="project" value="TreeGrafter"/>
</dbReference>
<feature type="chain" id="PRO_5028962070" description="FAD-binding FR-type domain-containing protein" evidence="12">
    <location>
        <begin position="22"/>
        <end position="796"/>
    </location>
</feature>
<dbReference type="PROSITE" id="PS51384">
    <property type="entry name" value="FAD_FR"/>
    <property type="match status" value="1"/>
</dbReference>
<keyword evidence="3" id="KW-0813">Transport</keyword>
<dbReference type="InterPro" id="IPR017927">
    <property type="entry name" value="FAD-bd_FR_type"/>
</dbReference>
<protein>
    <recommendedName>
        <fullName evidence="13">FAD-binding FR-type domain-containing protein</fullName>
    </recommendedName>
</protein>
<keyword evidence="6 11" id="KW-1133">Transmembrane helix</keyword>
<comment type="subcellular location">
    <subcellularLocation>
        <location evidence="1">Membrane</location>
        <topology evidence="1">Multi-pass membrane protein</topology>
    </subcellularLocation>
</comment>
<evidence type="ECO:0000256" key="4">
    <source>
        <dbReference type="ARBA" id="ARBA00022692"/>
    </source>
</evidence>
<dbReference type="CDD" id="cd06186">
    <property type="entry name" value="NOX_Duox_like_FAD_NADP"/>
    <property type="match status" value="1"/>
</dbReference>
<keyword evidence="7" id="KW-0560">Oxidoreductase</keyword>
<dbReference type="InterPro" id="IPR013112">
    <property type="entry name" value="FAD-bd_8"/>
</dbReference>
<dbReference type="Gene3D" id="3.40.50.80">
    <property type="entry name" value="Nucleotide-binding domain of ferredoxin-NADP reductase (FNR) module"/>
    <property type="match status" value="1"/>
</dbReference>
<feature type="transmembrane region" description="Helical" evidence="11">
    <location>
        <begin position="290"/>
        <end position="311"/>
    </location>
</feature>
<feature type="transmembrane region" description="Helical" evidence="11">
    <location>
        <begin position="371"/>
        <end position="393"/>
    </location>
</feature>
<name>A0A7C8IJ73_9PEZI</name>
<dbReference type="InterPro" id="IPR013130">
    <property type="entry name" value="Fe3_Rdtase_TM_dom"/>
</dbReference>
<evidence type="ECO:0000256" key="3">
    <source>
        <dbReference type="ARBA" id="ARBA00022448"/>
    </source>
</evidence>
<evidence type="ECO:0000256" key="2">
    <source>
        <dbReference type="ARBA" id="ARBA00006278"/>
    </source>
</evidence>
<organism evidence="14 15">
    <name type="scientific">Xylaria multiplex</name>
    <dbReference type="NCBI Taxonomy" id="323545"/>
    <lineage>
        <taxon>Eukaryota</taxon>
        <taxon>Fungi</taxon>
        <taxon>Dikarya</taxon>
        <taxon>Ascomycota</taxon>
        <taxon>Pezizomycotina</taxon>
        <taxon>Sordariomycetes</taxon>
        <taxon>Xylariomycetidae</taxon>
        <taxon>Xylariales</taxon>
        <taxon>Xylariaceae</taxon>
        <taxon>Xylaria</taxon>
    </lineage>
</organism>
<keyword evidence="15" id="KW-1185">Reference proteome</keyword>
<keyword evidence="9 11" id="KW-0472">Membrane</keyword>
<feature type="transmembrane region" description="Helical" evidence="11">
    <location>
        <begin position="400"/>
        <end position="420"/>
    </location>
</feature>
<dbReference type="Pfam" id="PF08022">
    <property type="entry name" value="FAD_binding_8"/>
    <property type="match status" value="1"/>
</dbReference>
<dbReference type="InterPro" id="IPR051410">
    <property type="entry name" value="Ferric/Cupric_Reductase"/>
</dbReference>
<dbReference type="Pfam" id="PF08030">
    <property type="entry name" value="NAD_binding_6"/>
    <property type="match status" value="1"/>
</dbReference>
<evidence type="ECO:0000256" key="7">
    <source>
        <dbReference type="ARBA" id="ARBA00023002"/>
    </source>
</evidence>
<evidence type="ECO:0000256" key="8">
    <source>
        <dbReference type="ARBA" id="ARBA00023065"/>
    </source>
</evidence>
<comment type="caution">
    <text evidence="14">The sequence shown here is derived from an EMBL/GenBank/DDBJ whole genome shotgun (WGS) entry which is preliminary data.</text>
</comment>
<dbReference type="Proteomes" id="UP000481858">
    <property type="component" value="Unassembled WGS sequence"/>
</dbReference>
<dbReference type="OrthoDB" id="167398at2759"/>
<dbReference type="AlphaFoldDB" id="A0A7C8IJ73"/>
<evidence type="ECO:0000256" key="9">
    <source>
        <dbReference type="ARBA" id="ARBA00023136"/>
    </source>
</evidence>
<accession>A0A7C8IJ73</accession>
<feature type="signal peptide" evidence="12">
    <location>
        <begin position="1"/>
        <end position="21"/>
    </location>
</feature>
<dbReference type="InterPro" id="IPR039261">
    <property type="entry name" value="FNR_nucleotide-bd"/>
</dbReference>
<sequence length="796" mass="87565">MISTSALFVVAVLLQIQDVIGAENGIIGFGIPLYQDSCCLACHESLSSLYLGCTTFPGHHDMPGMNMKMAGMEGMMGMTSEECRTSNMPWLQTMAYCIQQACGAHGYTVEQQAKCFSMHAVAGASEPAFHDCLPDTAPTVELPPDAEWLNITSRVNRDLYHSTHGTLEEFARSEYIHTRYSLILYLIVIGVCLAWGIKIQLAGVFPGIYRRLRTSTLGLSLQQHISLPALFGSRRLEPLPANLGYVPGRALSISISIYIILNVVFSSISFRSFQPNVYFPSQQFELCEYVGNRTGILSLVNLSIAILFAGRNNLLIAITGWSQTTFLTLHRWAARVATVQAIVHSIAYTIAYVDPGYEGATPYPVKAAEPFYWWGIIGTIALSLAMAFAVLPIRITLYELFLIVHIVLIILSLIACWYHLVPHFGYVYGYQVWLYICFAFWSADRLARLARIAYYNCPGDAKAIVEAIPGCNILQVTVFPRVIRGIGPGQHTFVYFPGLGKLWESHPFSIAAWETHQTSLRFASSSLSTSKDNNVYSAAKELETVSPVTGSNYQVKSAATLHQESVPHESQTYNGVSFRLLIRAHSGMTATLHRHLSSPSTSSRVEVSAYTEGFYAGHHATFQPLFTADTVLCLVGGLGITHALGFVQEYVSGMSPEGEAAGKSRGMMRRAKRFILAWSAKEITFIDHVRKNFLTNAQGVESSFWCTGFPESVGNKSDSSKGETREVEDFAPAIDAAVTVGRMHIASVVRSSLEAGRQTTVIVCGPGQMADEARKQVINCVKDGFSIDLVEEAFAW</sequence>
<keyword evidence="4 11" id="KW-0812">Transmembrane</keyword>
<dbReference type="InParanoid" id="A0A7C8IJ73"/>
<dbReference type="FunCoup" id="A0A7C8IJ73">
    <property type="interactions" value="337"/>
</dbReference>
<evidence type="ECO:0000256" key="6">
    <source>
        <dbReference type="ARBA" id="ARBA00022989"/>
    </source>
</evidence>
<keyword evidence="8" id="KW-0406">Ion transport</keyword>
<dbReference type="InterPro" id="IPR013121">
    <property type="entry name" value="Fe_red_NAD-bd_6"/>
</dbReference>
<evidence type="ECO:0000313" key="14">
    <source>
        <dbReference type="EMBL" id="KAF2964941.1"/>
    </source>
</evidence>
<evidence type="ECO:0000256" key="5">
    <source>
        <dbReference type="ARBA" id="ARBA00022982"/>
    </source>
</evidence>